<dbReference type="eggNOG" id="COG0039">
    <property type="taxonomic scope" value="Bacteria"/>
</dbReference>
<protein>
    <submittedName>
        <fullName evidence="4">Lactate/malate dehydrogenase NAD binding domain protein</fullName>
    </submittedName>
</protein>
<sequence length="144" mass="15863">MGEHGNSSFIVWSRIFIGGKPFLQLRRERPVLAEISLEDLQTQVKKAGDIEIDGKGCTEFGIANVAKMLISAIFHDQKLVWPCSTLLRGEYGQHDVAAGVPCVIGKNGLEEILEVELTDEEQAKFAASCDILRGFLDRAASLKF</sequence>
<dbReference type="GO" id="GO:0004459">
    <property type="term" value="F:L-lactate dehydrogenase (NAD+) activity"/>
    <property type="evidence" value="ECO:0007669"/>
    <property type="project" value="InterPro"/>
</dbReference>
<dbReference type="PANTHER" id="PTHR43128">
    <property type="entry name" value="L-2-HYDROXYCARBOXYLATE DEHYDROGENASE (NAD(P)(+))"/>
    <property type="match status" value="1"/>
</dbReference>
<evidence type="ECO:0000256" key="2">
    <source>
        <dbReference type="ARBA" id="ARBA00023002"/>
    </source>
</evidence>
<dbReference type="SUPFAM" id="SSF56327">
    <property type="entry name" value="LDH C-terminal domain-like"/>
    <property type="match status" value="1"/>
</dbReference>
<evidence type="ECO:0000259" key="3">
    <source>
        <dbReference type="Pfam" id="PF02866"/>
    </source>
</evidence>
<comment type="caution">
    <text evidence="4">The sequence shown here is derived from an EMBL/GenBank/DDBJ whole genome shotgun (WGS) entry which is preliminary data.</text>
</comment>
<organism evidence="4">
    <name type="scientific">Phascolarctobacterium faecium</name>
    <dbReference type="NCBI Taxonomy" id="33025"/>
    <lineage>
        <taxon>Bacteria</taxon>
        <taxon>Bacillati</taxon>
        <taxon>Bacillota</taxon>
        <taxon>Negativicutes</taxon>
        <taxon>Acidaminococcales</taxon>
        <taxon>Acidaminococcaceae</taxon>
        <taxon>Phascolarctobacterium</taxon>
    </lineage>
</organism>
<gene>
    <name evidence="4" type="ORF">BN533_00890</name>
</gene>
<proteinExistence type="inferred from homology"/>
<keyword evidence="2" id="KW-0560">Oxidoreductase</keyword>
<dbReference type="GO" id="GO:0006089">
    <property type="term" value="P:lactate metabolic process"/>
    <property type="evidence" value="ECO:0007669"/>
    <property type="project" value="TreeGrafter"/>
</dbReference>
<dbReference type="PROSITE" id="PS00064">
    <property type="entry name" value="L_LDH"/>
    <property type="match status" value="1"/>
</dbReference>
<feature type="domain" description="Lactate/malate dehydrogenase C-terminal" evidence="3">
    <location>
        <begin position="1"/>
        <end position="137"/>
    </location>
</feature>
<dbReference type="Pfam" id="PF02866">
    <property type="entry name" value="Ldh_1_C"/>
    <property type="match status" value="1"/>
</dbReference>
<dbReference type="HOGENOM" id="CLU_045401_4_0_9"/>
<dbReference type="EMBL" id="CBDS010000055">
    <property type="protein sequence ID" value="CDB45765.1"/>
    <property type="molecule type" value="Genomic_DNA"/>
</dbReference>
<dbReference type="STRING" id="1262914.BN533_00890"/>
<comment type="similarity">
    <text evidence="1">Belongs to the LDH/MDH superfamily. LDH family.</text>
</comment>
<evidence type="ECO:0000313" key="4">
    <source>
        <dbReference type="EMBL" id="CDB45765.1"/>
    </source>
</evidence>
<reference evidence="4" key="1">
    <citation type="submission" date="2012-11" db="EMBL/GenBank/DDBJ databases">
        <title>Dependencies among metagenomic species, viruses, plasmids and units of genetic variation.</title>
        <authorList>
            <person name="Nielsen H.B."/>
            <person name="Almeida M."/>
            <person name="Juncker A.S."/>
            <person name="Rasmussen S."/>
            <person name="Li J."/>
            <person name="Sunagawa S."/>
            <person name="Plichta D."/>
            <person name="Gautier L."/>
            <person name="Le Chatelier E."/>
            <person name="Peletier E."/>
            <person name="Bonde I."/>
            <person name="Nielsen T."/>
            <person name="Manichanh C."/>
            <person name="Arumugam M."/>
            <person name="Batto J."/>
            <person name="Santos M.B.Q.D."/>
            <person name="Blom N."/>
            <person name="Borruel N."/>
            <person name="Burgdorf K.S."/>
            <person name="Boumezbeur F."/>
            <person name="Casellas F."/>
            <person name="Dore J."/>
            <person name="Guarner F."/>
            <person name="Hansen T."/>
            <person name="Hildebrand F."/>
            <person name="Kaas R.S."/>
            <person name="Kennedy S."/>
            <person name="Kristiansen K."/>
            <person name="Kultima J.R."/>
            <person name="Leonard P."/>
            <person name="Levenez F."/>
            <person name="Lund O."/>
            <person name="Moumen B."/>
            <person name="Le Paslier D."/>
            <person name="Pons N."/>
            <person name="Pedersen O."/>
            <person name="Prifti E."/>
            <person name="Qin J."/>
            <person name="Raes J."/>
            <person name="Tap J."/>
            <person name="Tims S."/>
            <person name="Ussery D.W."/>
            <person name="Yamada T."/>
            <person name="MetaHit consortium"/>
            <person name="Renault P."/>
            <person name="Sicheritz-Ponten T."/>
            <person name="Bork P."/>
            <person name="Wang J."/>
            <person name="Brunak S."/>
            <person name="Ehrlich S.D."/>
        </authorList>
    </citation>
    <scope>NUCLEOTIDE SEQUENCE [LARGE SCALE GENOMIC DNA]</scope>
</reference>
<dbReference type="PANTHER" id="PTHR43128:SF31">
    <property type="entry name" value="L-LACTATE DEHYDROGENASE"/>
    <property type="match status" value="1"/>
</dbReference>
<dbReference type="InterPro" id="IPR018177">
    <property type="entry name" value="L-lactate_DH_AS"/>
</dbReference>
<name>R6I8W4_9FIRM</name>
<dbReference type="Gene3D" id="3.90.110.10">
    <property type="entry name" value="Lactate dehydrogenase/glycoside hydrolase, family 4, C-terminal"/>
    <property type="match status" value="1"/>
</dbReference>
<dbReference type="InterPro" id="IPR015955">
    <property type="entry name" value="Lactate_DH/Glyco_Ohase_4_C"/>
</dbReference>
<dbReference type="InterPro" id="IPR022383">
    <property type="entry name" value="Lactate/malate_DH_C"/>
</dbReference>
<dbReference type="AlphaFoldDB" id="R6I8W4"/>
<accession>R6I8W4</accession>
<evidence type="ECO:0000256" key="1">
    <source>
        <dbReference type="ARBA" id="ARBA00006054"/>
    </source>
</evidence>